<dbReference type="Pfam" id="PF14299">
    <property type="entry name" value="PP2"/>
    <property type="match status" value="1"/>
</dbReference>
<gene>
    <name evidence="1" type="ORF">LVIROSA_LOCUS14455</name>
</gene>
<protein>
    <submittedName>
        <fullName evidence="1">Uncharacterized protein</fullName>
    </submittedName>
</protein>
<dbReference type="Proteomes" id="UP001157418">
    <property type="component" value="Unassembled WGS sequence"/>
</dbReference>
<dbReference type="InterPro" id="IPR025886">
    <property type="entry name" value="PP2-like"/>
</dbReference>
<comment type="caution">
    <text evidence="1">The sequence shown here is derived from an EMBL/GenBank/DDBJ whole genome shotgun (WGS) entry which is preliminary data.</text>
</comment>
<proteinExistence type="predicted"/>
<evidence type="ECO:0000313" key="2">
    <source>
        <dbReference type="Proteomes" id="UP001157418"/>
    </source>
</evidence>
<name>A0AAU9MKI0_9ASTR</name>
<keyword evidence="2" id="KW-1185">Reference proteome</keyword>
<dbReference type="EMBL" id="CAKMRJ010002223">
    <property type="protein sequence ID" value="CAH1427450.1"/>
    <property type="molecule type" value="Genomic_DNA"/>
</dbReference>
<evidence type="ECO:0000313" key="1">
    <source>
        <dbReference type="EMBL" id="CAH1427450.1"/>
    </source>
</evidence>
<dbReference type="AlphaFoldDB" id="A0AAU9MKI0"/>
<sequence>MNYEEVRKSARFKKTKEICKTAVPSLAHRSDEELKILLVEGIFLNQGKTWFCLNKNGEHCEMISAQECFYPIILKPRVTGFYAKEKTRFEKYMNTKVCSDFKIRIRTQYLSPQVTYAINLVFCLYDSDSTNSRLNYILAGETESLSLYLADTRGDGWLTAELYQFTSDNRNVDLEITFKCWNELLVEGIEFQPVEIVSQQILEHQVLEDKREISCIGKQRRNYILFFTKGSLSRSKAKSGFHLTKTGAMSYDTSNSGFEKKKVELALFTRIKI</sequence>
<reference evidence="1 2" key="1">
    <citation type="submission" date="2022-01" db="EMBL/GenBank/DDBJ databases">
        <authorList>
            <person name="Xiong W."/>
            <person name="Schranz E."/>
        </authorList>
    </citation>
    <scope>NUCLEOTIDE SEQUENCE [LARGE SCALE GENOMIC DNA]</scope>
</reference>
<accession>A0AAU9MKI0</accession>
<organism evidence="1 2">
    <name type="scientific">Lactuca virosa</name>
    <dbReference type="NCBI Taxonomy" id="75947"/>
    <lineage>
        <taxon>Eukaryota</taxon>
        <taxon>Viridiplantae</taxon>
        <taxon>Streptophyta</taxon>
        <taxon>Embryophyta</taxon>
        <taxon>Tracheophyta</taxon>
        <taxon>Spermatophyta</taxon>
        <taxon>Magnoliopsida</taxon>
        <taxon>eudicotyledons</taxon>
        <taxon>Gunneridae</taxon>
        <taxon>Pentapetalae</taxon>
        <taxon>asterids</taxon>
        <taxon>campanulids</taxon>
        <taxon>Asterales</taxon>
        <taxon>Asteraceae</taxon>
        <taxon>Cichorioideae</taxon>
        <taxon>Cichorieae</taxon>
        <taxon>Lactucinae</taxon>
        <taxon>Lactuca</taxon>
    </lineage>
</organism>